<accession>A0A7Y6BTL8</accession>
<dbReference type="Gene3D" id="3.40.630.10">
    <property type="entry name" value="Zn peptidases"/>
    <property type="match status" value="1"/>
</dbReference>
<feature type="domain" description="Peptidase M14" evidence="1">
    <location>
        <begin position="24"/>
        <end position="207"/>
    </location>
</feature>
<comment type="caution">
    <text evidence="2">The sequence shown here is derived from an EMBL/GenBank/DDBJ whole genome shotgun (WGS) entry which is preliminary data.</text>
</comment>
<dbReference type="GO" id="GO:0006508">
    <property type="term" value="P:proteolysis"/>
    <property type="evidence" value="ECO:0007669"/>
    <property type="project" value="InterPro"/>
</dbReference>
<keyword evidence="3" id="KW-1185">Reference proteome</keyword>
<evidence type="ECO:0000313" key="2">
    <source>
        <dbReference type="EMBL" id="NUU74556.1"/>
    </source>
</evidence>
<dbReference type="RefSeq" id="WP_175394463.1">
    <property type="nucleotide sequence ID" value="NZ_JABMCB010000153.1"/>
</dbReference>
<sequence>MNIEEVIGRVPDYETFMTIDEMDESTRKLAWDYPDVVTVFEAGTSRDGHPILGIKVGNGPLNAVCFACPHPNEPIGAMTMEFLSRELAENAGLREELGFTWYIIKCIDPDGFRLNEGWIKGPYTIYNYMRHFYRPIGYEQVEWTFPVDYKELHFDNPLPETQAVMRLIQEKQPAFLYSLHNAGFGGAYWYISEDMPEIYDDLRAAAEKQDVALNLGEPEAPFLTEFSPAVFQTMGIAQEYDYVEQNTGETPVGFNCGTSSGDYASAHAEGCVTLLAELPYFFDARVQDLRLSDTSRRDAVHANVDRTTLFLTKVDELLQPVRPYITEENRFIKLVNMSLDHMKQGGAAKKNWADSLPKFQEAATVAQLFDNVETAAFYNGLSLALSLRAVEFEIERLQHDGTDSQEALSLLQHARHTASDFLIQHCEELESRLDYSVIPIQKLVRIQTESGLIVTKRIHERSQQEIHN</sequence>
<dbReference type="InterPro" id="IPR000834">
    <property type="entry name" value="Peptidase_M14"/>
</dbReference>
<dbReference type="EMBL" id="JABMCB010000153">
    <property type="protein sequence ID" value="NUU74556.1"/>
    <property type="molecule type" value="Genomic_DNA"/>
</dbReference>
<dbReference type="GO" id="GO:0004181">
    <property type="term" value="F:metallocarboxypeptidase activity"/>
    <property type="evidence" value="ECO:0007669"/>
    <property type="project" value="InterPro"/>
</dbReference>
<reference evidence="2 3" key="1">
    <citation type="submission" date="2020-05" db="EMBL/GenBank/DDBJ databases">
        <title>Genome Sequencing of Type Strains.</title>
        <authorList>
            <person name="Lemaire J.F."/>
            <person name="Inderbitzin P."/>
            <person name="Gregorio O.A."/>
            <person name="Collins S.B."/>
            <person name="Wespe N."/>
            <person name="Knight-Connoni V."/>
        </authorList>
    </citation>
    <scope>NUCLEOTIDE SEQUENCE [LARGE SCALE GENOMIC DNA]</scope>
    <source>
        <strain evidence="2 3">LMG 21957</strain>
    </source>
</reference>
<name>A0A7Y6BTL8_9BACL</name>
<evidence type="ECO:0000313" key="3">
    <source>
        <dbReference type="Proteomes" id="UP000526125"/>
    </source>
</evidence>
<gene>
    <name evidence="2" type="ORF">HP552_04790</name>
</gene>
<dbReference type="Proteomes" id="UP000526125">
    <property type="component" value="Unassembled WGS sequence"/>
</dbReference>
<organism evidence="2 3">
    <name type="scientific">Paenibacillus xylanilyticus</name>
    <dbReference type="NCBI Taxonomy" id="248903"/>
    <lineage>
        <taxon>Bacteria</taxon>
        <taxon>Bacillati</taxon>
        <taxon>Bacillota</taxon>
        <taxon>Bacilli</taxon>
        <taxon>Bacillales</taxon>
        <taxon>Paenibacillaceae</taxon>
        <taxon>Paenibacillus</taxon>
    </lineage>
</organism>
<dbReference type="SUPFAM" id="SSF53187">
    <property type="entry name" value="Zn-dependent exopeptidases"/>
    <property type="match status" value="1"/>
</dbReference>
<dbReference type="AlphaFoldDB" id="A0A7Y6BTL8"/>
<proteinExistence type="predicted"/>
<evidence type="ECO:0000259" key="1">
    <source>
        <dbReference type="Pfam" id="PF00246"/>
    </source>
</evidence>
<protein>
    <submittedName>
        <fullName evidence="2">Peptidase</fullName>
    </submittedName>
</protein>
<dbReference type="GO" id="GO:0008270">
    <property type="term" value="F:zinc ion binding"/>
    <property type="evidence" value="ECO:0007669"/>
    <property type="project" value="InterPro"/>
</dbReference>
<dbReference type="Pfam" id="PF00246">
    <property type="entry name" value="Peptidase_M14"/>
    <property type="match status" value="1"/>
</dbReference>